<reference evidence="2" key="1">
    <citation type="submission" date="2017-11" db="EMBL/GenBank/DDBJ databases">
        <authorList>
            <person name="Lima N.C."/>
            <person name="Parody-Merino A.M."/>
            <person name="Battley P.F."/>
            <person name="Fidler A.E."/>
            <person name="Prosdocimi F."/>
        </authorList>
    </citation>
    <scope>NUCLEOTIDE SEQUENCE [LARGE SCALE GENOMIC DNA]</scope>
</reference>
<accession>A0A2I0TZX6</accession>
<keyword evidence="2" id="KW-1185">Reference proteome</keyword>
<dbReference type="AlphaFoldDB" id="A0A2I0TZX6"/>
<evidence type="ECO:0000313" key="2">
    <source>
        <dbReference type="Proteomes" id="UP000233556"/>
    </source>
</evidence>
<organism evidence="1 2">
    <name type="scientific">Limosa lapponica baueri</name>
    <dbReference type="NCBI Taxonomy" id="1758121"/>
    <lineage>
        <taxon>Eukaryota</taxon>
        <taxon>Metazoa</taxon>
        <taxon>Chordata</taxon>
        <taxon>Craniata</taxon>
        <taxon>Vertebrata</taxon>
        <taxon>Euteleostomi</taxon>
        <taxon>Archelosauria</taxon>
        <taxon>Archosauria</taxon>
        <taxon>Dinosauria</taxon>
        <taxon>Saurischia</taxon>
        <taxon>Theropoda</taxon>
        <taxon>Coelurosauria</taxon>
        <taxon>Aves</taxon>
        <taxon>Neognathae</taxon>
        <taxon>Neoaves</taxon>
        <taxon>Charadriiformes</taxon>
        <taxon>Scolopacidae</taxon>
        <taxon>Limosa</taxon>
    </lineage>
</organism>
<protein>
    <submittedName>
        <fullName evidence="1">Uncharacterized protein</fullName>
    </submittedName>
</protein>
<dbReference type="Proteomes" id="UP000233556">
    <property type="component" value="Unassembled WGS sequence"/>
</dbReference>
<evidence type="ECO:0000313" key="1">
    <source>
        <dbReference type="EMBL" id="PKU39397.1"/>
    </source>
</evidence>
<gene>
    <name evidence="1" type="ORF">llap_10300</name>
</gene>
<sequence>MNSGISLYRPDGERSDMGPDIAFAWILQLAATRKVEHYPFDPAIGQRRWCTKGLSGSPALLAGMLEAEVHFSKEKELAHQAW</sequence>
<proteinExistence type="predicted"/>
<dbReference type="EMBL" id="KZ506498">
    <property type="protein sequence ID" value="PKU39397.1"/>
    <property type="molecule type" value="Genomic_DNA"/>
</dbReference>
<name>A0A2I0TZX6_LIMLA</name>
<reference evidence="2" key="2">
    <citation type="submission" date="2017-12" db="EMBL/GenBank/DDBJ databases">
        <title>Genome sequence of the Bar-tailed Godwit (Limosa lapponica baueri).</title>
        <authorList>
            <person name="Lima N.C.B."/>
            <person name="Parody-Merino A.M."/>
            <person name="Battley P.F."/>
            <person name="Fidler A.E."/>
            <person name="Prosdocimi F."/>
        </authorList>
    </citation>
    <scope>NUCLEOTIDE SEQUENCE [LARGE SCALE GENOMIC DNA]</scope>
</reference>